<dbReference type="InParanoid" id="A0A067QMJ7"/>
<dbReference type="OrthoDB" id="10258744at2759"/>
<dbReference type="OMA" id="YLYGPYK"/>
<sequence length="273" mass="30617">MSCSATCIGLRTCFRLKQCSGTIRAVFAVIRHNRASFDRAIIMKVYRNSSSQRWQFSSHKQVNSAAERNKEPIFQVLKKVISPYIEATGKEDCIYHCLEISSGSGQHVAYFAPHFPSVVWQPSDIDMSSFGSISAYIKDAQVSNIKQPVFIDVREEYTKWGGGGVVGKQSVDFILSINLIHISSFICTERLFHNAGEVLKRGGLLFTYGPYAFHGKISPESNVRFNSMLQSQNPEWGLRDIDQLTTLAASAGMHLHEVVPLPANNHCLIWKKE</sequence>
<protein>
    <recommendedName>
        <fullName evidence="4">Methyltransferase-like 26</fullName>
    </recommendedName>
</protein>
<evidence type="ECO:0000313" key="3">
    <source>
        <dbReference type="Proteomes" id="UP000027135"/>
    </source>
</evidence>
<proteinExistence type="inferred from homology"/>
<dbReference type="PANTHER" id="PTHR20974:SF0">
    <property type="entry name" value="UPF0585 PROTEIN CG18661"/>
    <property type="match status" value="1"/>
</dbReference>
<comment type="similarity">
    <text evidence="1">Belongs to the UPF0585 family.</text>
</comment>
<evidence type="ECO:0000256" key="1">
    <source>
        <dbReference type="ARBA" id="ARBA00008308"/>
    </source>
</evidence>
<dbReference type="AlphaFoldDB" id="A0A067QMJ7"/>
<organism evidence="2 3">
    <name type="scientific">Zootermopsis nevadensis</name>
    <name type="common">Dampwood termite</name>
    <dbReference type="NCBI Taxonomy" id="136037"/>
    <lineage>
        <taxon>Eukaryota</taxon>
        <taxon>Metazoa</taxon>
        <taxon>Ecdysozoa</taxon>
        <taxon>Arthropoda</taxon>
        <taxon>Hexapoda</taxon>
        <taxon>Insecta</taxon>
        <taxon>Pterygota</taxon>
        <taxon>Neoptera</taxon>
        <taxon>Polyneoptera</taxon>
        <taxon>Dictyoptera</taxon>
        <taxon>Blattodea</taxon>
        <taxon>Blattoidea</taxon>
        <taxon>Termitoidae</taxon>
        <taxon>Termopsidae</taxon>
        <taxon>Zootermopsis</taxon>
    </lineage>
</organism>
<dbReference type="InterPro" id="IPR010342">
    <property type="entry name" value="DUF938"/>
</dbReference>
<dbReference type="Proteomes" id="UP000027135">
    <property type="component" value="Unassembled WGS sequence"/>
</dbReference>
<gene>
    <name evidence="2" type="ORF">L798_15454</name>
</gene>
<dbReference type="EMBL" id="KK853162">
    <property type="protein sequence ID" value="KDR10433.1"/>
    <property type="molecule type" value="Genomic_DNA"/>
</dbReference>
<dbReference type="Gene3D" id="3.40.50.150">
    <property type="entry name" value="Vaccinia Virus protein VP39"/>
    <property type="match status" value="1"/>
</dbReference>
<evidence type="ECO:0000313" key="2">
    <source>
        <dbReference type="EMBL" id="KDR10433.1"/>
    </source>
</evidence>
<accession>A0A067QMJ7</accession>
<dbReference type="Pfam" id="PF06080">
    <property type="entry name" value="DUF938"/>
    <property type="match status" value="1"/>
</dbReference>
<evidence type="ECO:0008006" key="4">
    <source>
        <dbReference type="Google" id="ProtNLM"/>
    </source>
</evidence>
<dbReference type="SUPFAM" id="SSF53335">
    <property type="entry name" value="S-adenosyl-L-methionine-dependent methyltransferases"/>
    <property type="match status" value="1"/>
</dbReference>
<dbReference type="PANTHER" id="PTHR20974">
    <property type="entry name" value="UPF0585 PROTEIN CG18661"/>
    <property type="match status" value="1"/>
</dbReference>
<reference evidence="2 3" key="1">
    <citation type="journal article" date="2014" name="Nat. Commun.">
        <title>Molecular traces of alternative social organization in a termite genome.</title>
        <authorList>
            <person name="Terrapon N."/>
            <person name="Li C."/>
            <person name="Robertson H.M."/>
            <person name="Ji L."/>
            <person name="Meng X."/>
            <person name="Booth W."/>
            <person name="Chen Z."/>
            <person name="Childers C.P."/>
            <person name="Glastad K.M."/>
            <person name="Gokhale K."/>
            <person name="Gowin J."/>
            <person name="Gronenberg W."/>
            <person name="Hermansen R.A."/>
            <person name="Hu H."/>
            <person name="Hunt B.G."/>
            <person name="Huylmans A.K."/>
            <person name="Khalil S.M."/>
            <person name="Mitchell R.D."/>
            <person name="Munoz-Torres M.C."/>
            <person name="Mustard J.A."/>
            <person name="Pan H."/>
            <person name="Reese J.T."/>
            <person name="Scharf M.E."/>
            <person name="Sun F."/>
            <person name="Vogel H."/>
            <person name="Xiao J."/>
            <person name="Yang W."/>
            <person name="Yang Z."/>
            <person name="Yang Z."/>
            <person name="Zhou J."/>
            <person name="Zhu J."/>
            <person name="Brent C.S."/>
            <person name="Elsik C.G."/>
            <person name="Goodisman M.A."/>
            <person name="Liberles D.A."/>
            <person name="Roe R.M."/>
            <person name="Vargo E.L."/>
            <person name="Vilcinskas A."/>
            <person name="Wang J."/>
            <person name="Bornberg-Bauer E."/>
            <person name="Korb J."/>
            <person name="Zhang G."/>
            <person name="Liebig J."/>
        </authorList>
    </citation>
    <scope>NUCLEOTIDE SEQUENCE [LARGE SCALE GENOMIC DNA]</scope>
    <source>
        <tissue evidence="2">Whole organism</tissue>
    </source>
</reference>
<dbReference type="FunCoup" id="A0A067QMJ7">
    <property type="interactions" value="139"/>
</dbReference>
<keyword evidence="3" id="KW-1185">Reference proteome</keyword>
<name>A0A067QMJ7_ZOONE</name>
<dbReference type="InterPro" id="IPR029063">
    <property type="entry name" value="SAM-dependent_MTases_sf"/>
</dbReference>
<dbReference type="eggNOG" id="ENOG502QVX9">
    <property type="taxonomic scope" value="Eukaryota"/>
</dbReference>